<feature type="transmembrane region" description="Helical" evidence="7">
    <location>
        <begin position="156"/>
        <end position="179"/>
    </location>
</feature>
<dbReference type="InterPro" id="IPR046483">
    <property type="entry name" value="DUF6576"/>
</dbReference>
<keyword evidence="11" id="KW-1185">Reference proteome</keyword>
<evidence type="ECO:0000313" key="10">
    <source>
        <dbReference type="EMBL" id="MTG99025.1"/>
    </source>
</evidence>
<proteinExistence type="inferred from homology"/>
<evidence type="ECO:0000313" key="11">
    <source>
        <dbReference type="Proteomes" id="UP000438760"/>
    </source>
</evidence>
<dbReference type="OrthoDB" id="680602at2"/>
<dbReference type="PANTHER" id="PTHR43731:SF14">
    <property type="entry name" value="PRESENILIN-ASSOCIATED RHOMBOID-LIKE PROTEIN, MITOCHONDRIAL"/>
    <property type="match status" value="1"/>
</dbReference>
<feature type="transmembrane region" description="Helical" evidence="7">
    <location>
        <begin position="66"/>
        <end position="90"/>
    </location>
</feature>
<feature type="transmembrane region" description="Helical" evidence="7">
    <location>
        <begin position="130"/>
        <end position="149"/>
    </location>
</feature>
<organism evidence="10 11">
    <name type="scientific">Myroides albus</name>
    <dbReference type="NCBI Taxonomy" id="2562892"/>
    <lineage>
        <taxon>Bacteria</taxon>
        <taxon>Pseudomonadati</taxon>
        <taxon>Bacteroidota</taxon>
        <taxon>Flavobacteriia</taxon>
        <taxon>Flavobacteriales</taxon>
        <taxon>Flavobacteriaceae</taxon>
        <taxon>Myroides</taxon>
    </lineage>
</organism>
<feature type="transmembrane region" description="Helical" evidence="7">
    <location>
        <begin position="21"/>
        <end position="39"/>
    </location>
</feature>
<dbReference type="PANTHER" id="PTHR43731">
    <property type="entry name" value="RHOMBOID PROTEASE"/>
    <property type="match status" value="1"/>
</dbReference>
<sequence length="284" mass="31653">MANVLDDLKNSYKKGGIAQKLIFWNIGVSLVFFVFQGLFPEVYNKVFYWFVLTDDVKGLLFKPWTLLTYSFIHAGIVHLILNMILLYFVNQLFATFFSQKQFVTTYLLGALVGGLFFCLFGLIFVHAGNVLVGASAAIIAPLLALVTFNPHMEVRLLLIGTVKIWYIAAFIVLIDVLQLMGSSNVGGHLAHLGGAGIGAVYAIMLKRGTDLSAIFDNVVNLFRKKQGTKFKKVYVNKNKEKSVKNDTNADVQQKIDAILDKISKSGYESLTKEEKSFLFKAGKE</sequence>
<gene>
    <name evidence="10" type="ORF">GJV76_12935</name>
</gene>
<keyword evidence="6 7" id="KW-0472">Membrane</keyword>
<dbReference type="GO" id="GO:0016020">
    <property type="term" value="C:membrane"/>
    <property type="evidence" value="ECO:0007669"/>
    <property type="project" value="UniProtKB-SubCell"/>
</dbReference>
<feature type="transmembrane region" description="Helical" evidence="7">
    <location>
        <begin position="102"/>
        <end position="124"/>
    </location>
</feature>
<comment type="caution">
    <text evidence="10">The sequence shown here is derived from an EMBL/GenBank/DDBJ whole genome shotgun (WGS) entry which is preliminary data.</text>
</comment>
<dbReference type="Pfam" id="PF01694">
    <property type="entry name" value="Rhomboid"/>
    <property type="match status" value="1"/>
</dbReference>
<dbReference type="InterPro" id="IPR050925">
    <property type="entry name" value="Rhomboid_protease_S54"/>
</dbReference>
<keyword evidence="3 7" id="KW-0812">Transmembrane</keyword>
<dbReference type="Gene3D" id="1.20.1540.10">
    <property type="entry name" value="Rhomboid-like"/>
    <property type="match status" value="1"/>
</dbReference>
<dbReference type="GO" id="GO:0004252">
    <property type="term" value="F:serine-type endopeptidase activity"/>
    <property type="evidence" value="ECO:0007669"/>
    <property type="project" value="InterPro"/>
</dbReference>
<evidence type="ECO:0000256" key="4">
    <source>
        <dbReference type="ARBA" id="ARBA00022801"/>
    </source>
</evidence>
<evidence type="ECO:0000259" key="9">
    <source>
        <dbReference type="Pfam" id="PF20216"/>
    </source>
</evidence>
<dbReference type="Proteomes" id="UP000438760">
    <property type="component" value="Unassembled WGS sequence"/>
</dbReference>
<feature type="transmembrane region" description="Helical" evidence="7">
    <location>
        <begin position="185"/>
        <end position="205"/>
    </location>
</feature>
<comment type="similarity">
    <text evidence="2">Belongs to the peptidase S54 family.</text>
</comment>
<keyword evidence="10" id="KW-0645">Protease</keyword>
<evidence type="ECO:0000259" key="8">
    <source>
        <dbReference type="Pfam" id="PF01694"/>
    </source>
</evidence>
<accession>A0A6I3LSQ6</accession>
<dbReference type="InterPro" id="IPR035952">
    <property type="entry name" value="Rhomboid-like_sf"/>
</dbReference>
<feature type="domain" description="Peptidase S54 rhomboid" evidence="8">
    <location>
        <begin position="63"/>
        <end position="206"/>
    </location>
</feature>
<comment type="subcellular location">
    <subcellularLocation>
        <location evidence="1">Membrane</location>
        <topology evidence="1">Multi-pass membrane protein</topology>
    </subcellularLocation>
</comment>
<feature type="domain" description="DUF6576" evidence="9">
    <location>
        <begin position="247"/>
        <end position="278"/>
    </location>
</feature>
<dbReference type="SUPFAM" id="SSF144091">
    <property type="entry name" value="Rhomboid-like"/>
    <property type="match status" value="1"/>
</dbReference>
<protein>
    <submittedName>
        <fullName evidence="10">Rhomboid family intramembrane serine protease</fullName>
    </submittedName>
</protein>
<dbReference type="InterPro" id="IPR022764">
    <property type="entry name" value="Peptidase_S54_rhomboid_dom"/>
</dbReference>
<keyword evidence="4" id="KW-0378">Hydrolase</keyword>
<evidence type="ECO:0000256" key="1">
    <source>
        <dbReference type="ARBA" id="ARBA00004141"/>
    </source>
</evidence>
<evidence type="ECO:0000256" key="3">
    <source>
        <dbReference type="ARBA" id="ARBA00022692"/>
    </source>
</evidence>
<dbReference type="Pfam" id="PF20216">
    <property type="entry name" value="DUF6576"/>
    <property type="match status" value="1"/>
</dbReference>
<dbReference type="GO" id="GO:0006508">
    <property type="term" value="P:proteolysis"/>
    <property type="evidence" value="ECO:0007669"/>
    <property type="project" value="UniProtKB-KW"/>
</dbReference>
<keyword evidence="5 7" id="KW-1133">Transmembrane helix</keyword>
<dbReference type="RefSeq" id="WP_155093032.1">
    <property type="nucleotide sequence ID" value="NZ_CP102754.1"/>
</dbReference>
<evidence type="ECO:0000256" key="6">
    <source>
        <dbReference type="ARBA" id="ARBA00023136"/>
    </source>
</evidence>
<name>A0A6I3LSQ6_9FLAO</name>
<dbReference type="AlphaFoldDB" id="A0A6I3LSQ6"/>
<evidence type="ECO:0000256" key="2">
    <source>
        <dbReference type="ARBA" id="ARBA00009045"/>
    </source>
</evidence>
<evidence type="ECO:0000256" key="5">
    <source>
        <dbReference type="ARBA" id="ARBA00022989"/>
    </source>
</evidence>
<reference evidence="10 11" key="1">
    <citation type="submission" date="2019-11" db="EMBL/GenBank/DDBJ databases">
        <title>Genome of Strain BIT-d1.</title>
        <authorList>
            <person name="Yang Y."/>
        </authorList>
    </citation>
    <scope>NUCLEOTIDE SEQUENCE [LARGE SCALE GENOMIC DNA]</scope>
    <source>
        <strain evidence="10 11">BIT-d1</strain>
    </source>
</reference>
<evidence type="ECO:0000256" key="7">
    <source>
        <dbReference type="SAM" id="Phobius"/>
    </source>
</evidence>
<dbReference type="EMBL" id="WMJX01000039">
    <property type="protein sequence ID" value="MTG99025.1"/>
    <property type="molecule type" value="Genomic_DNA"/>
</dbReference>